<accession>A0ACB5U8T9</accession>
<proteinExistence type="predicted"/>
<organism evidence="1 2">
    <name type="scientific">Ambrosiozyma monospora</name>
    <name type="common">Yeast</name>
    <name type="synonym">Endomycopsis monosporus</name>
    <dbReference type="NCBI Taxonomy" id="43982"/>
    <lineage>
        <taxon>Eukaryota</taxon>
        <taxon>Fungi</taxon>
        <taxon>Dikarya</taxon>
        <taxon>Ascomycota</taxon>
        <taxon>Saccharomycotina</taxon>
        <taxon>Pichiomycetes</taxon>
        <taxon>Pichiales</taxon>
        <taxon>Pichiaceae</taxon>
        <taxon>Ambrosiozyma</taxon>
    </lineage>
</organism>
<name>A0ACB5U8T9_AMBMO</name>
<gene>
    <name evidence="1" type="ORF">Amon02_001215600</name>
</gene>
<dbReference type="EMBL" id="BSXS01014113">
    <property type="protein sequence ID" value="GMF04956.1"/>
    <property type="molecule type" value="Genomic_DNA"/>
</dbReference>
<keyword evidence="2" id="KW-1185">Reference proteome</keyword>
<evidence type="ECO:0000313" key="1">
    <source>
        <dbReference type="EMBL" id="GMF04956.1"/>
    </source>
</evidence>
<reference evidence="1" key="1">
    <citation type="submission" date="2023-04" db="EMBL/GenBank/DDBJ databases">
        <title>Ambrosiozyma monospora NBRC 10751.</title>
        <authorList>
            <person name="Ichikawa N."/>
            <person name="Sato H."/>
            <person name="Tonouchi N."/>
        </authorList>
    </citation>
    <scope>NUCLEOTIDE SEQUENCE</scope>
    <source>
        <strain evidence="1">NBRC 10751</strain>
    </source>
</reference>
<evidence type="ECO:0000313" key="2">
    <source>
        <dbReference type="Proteomes" id="UP001165064"/>
    </source>
</evidence>
<comment type="caution">
    <text evidence="1">The sequence shown here is derived from an EMBL/GenBank/DDBJ whole genome shotgun (WGS) entry which is preliminary data.</text>
</comment>
<sequence>MHDLKLIHTDLKPENVLLKDASYVKKPYTLPATASTTGSKKSSKAKGKTYYRKILTDPKIYTIDFGSAIFQDEYHSTIVSTRHYRAPEIILGIGWSYPCDMWSLGCILVELITGDALFKTHENVQHLAMMEKVLGEKIDLSLVRKCFSLFYHDNTTTQSSNGRRRSSTSSNATGDCIASAFSKKNGQLIFPTPTTPQKLVSEVTNLPNLADLIGSKVGFRFTMSLGLADSIKFFKVPKKHQEEYSFWYWFLDLIKCLLVYDPEKRLTAKEAMCHKWFDCGLADDGIDV</sequence>
<protein>
    <submittedName>
        <fullName evidence="1">Unnamed protein product</fullName>
    </submittedName>
</protein>
<dbReference type="Proteomes" id="UP001165064">
    <property type="component" value="Unassembled WGS sequence"/>
</dbReference>